<accession>A0A7M2X1T6</accession>
<dbReference type="RefSeq" id="WP_206293800.1">
    <property type="nucleotide sequence ID" value="NZ_CP063458.1"/>
</dbReference>
<dbReference type="GO" id="GO:0051996">
    <property type="term" value="F:squalene synthase [NAD(P)H] activity"/>
    <property type="evidence" value="ECO:0007669"/>
    <property type="project" value="InterPro"/>
</dbReference>
<dbReference type="InterPro" id="IPR019845">
    <property type="entry name" value="Squalene/phytoene_synthase_CS"/>
</dbReference>
<name>A0A7M2X1T6_9BACT</name>
<dbReference type="GO" id="GO:0004311">
    <property type="term" value="F:geranylgeranyl diphosphate synthase activity"/>
    <property type="evidence" value="ECO:0007669"/>
    <property type="project" value="InterPro"/>
</dbReference>
<evidence type="ECO:0000256" key="1">
    <source>
        <dbReference type="ARBA" id="ARBA00022679"/>
    </source>
</evidence>
<dbReference type="InterPro" id="IPR033904">
    <property type="entry name" value="Trans_IPPS_HH"/>
</dbReference>
<dbReference type="Proteomes" id="UP000593765">
    <property type="component" value="Chromosome"/>
</dbReference>
<dbReference type="Pfam" id="PF00494">
    <property type="entry name" value="SQS_PSY"/>
    <property type="match status" value="1"/>
</dbReference>
<dbReference type="KEGG" id="hbs:IPV69_04900"/>
<dbReference type="InterPro" id="IPR002060">
    <property type="entry name" value="Squ/phyt_synthse"/>
</dbReference>
<dbReference type="PANTHER" id="PTHR31480">
    <property type="entry name" value="BIFUNCTIONAL LYCOPENE CYCLASE/PHYTOENE SYNTHASE"/>
    <property type="match status" value="1"/>
</dbReference>
<gene>
    <name evidence="2" type="ORF">IPV69_04900</name>
</gene>
<dbReference type="SUPFAM" id="SSF48576">
    <property type="entry name" value="Terpenoid synthases"/>
    <property type="match status" value="1"/>
</dbReference>
<dbReference type="InterPro" id="IPR044843">
    <property type="entry name" value="Trans_IPPS_bact-type"/>
</dbReference>
<dbReference type="Gene3D" id="1.10.600.10">
    <property type="entry name" value="Farnesyl Diphosphate Synthase"/>
    <property type="match status" value="1"/>
</dbReference>
<dbReference type="SFLD" id="SFLDG01018">
    <property type="entry name" value="Squalene/Phytoene_Synthase_Lik"/>
    <property type="match status" value="1"/>
</dbReference>
<dbReference type="EMBL" id="CP063458">
    <property type="protein sequence ID" value="QOV90700.1"/>
    <property type="molecule type" value="Genomic_DNA"/>
</dbReference>
<dbReference type="InterPro" id="IPR008949">
    <property type="entry name" value="Isoprenoid_synthase_dom_sf"/>
</dbReference>
<evidence type="ECO:0000313" key="3">
    <source>
        <dbReference type="Proteomes" id="UP000593765"/>
    </source>
</evidence>
<organism evidence="2 3">
    <name type="scientific">Humisphaera borealis</name>
    <dbReference type="NCBI Taxonomy" id="2807512"/>
    <lineage>
        <taxon>Bacteria</taxon>
        <taxon>Pseudomonadati</taxon>
        <taxon>Planctomycetota</taxon>
        <taxon>Phycisphaerae</taxon>
        <taxon>Tepidisphaerales</taxon>
        <taxon>Tepidisphaeraceae</taxon>
        <taxon>Humisphaera</taxon>
    </lineage>
</organism>
<dbReference type="SFLD" id="SFLDG01212">
    <property type="entry name" value="Phytoene_synthase_like"/>
    <property type="match status" value="1"/>
</dbReference>
<keyword evidence="3" id="KW-1185">Reference proteome</keyword>
<reference evidence="2 3" key="1">
    <citation type="submission" date="2020-10" db="EMBL/GenBank/DDBJ databases">
        <title>Wide distribution of Phycisphaera-like planctomycetes from WD2101 soil group in peatlands and genome analysis of the first cultivated representative.</title>
        <authorList>
            <person name="Dedysh S.N."/>
            <person name="Beletsky A.V."/>
            <person name="Ivanova A."/>
            <person name="Kulichevskaya I.S."/>
            <person name="Suzina N.E."/>
            <person name="Philippov D.A."/>
            <person name="Rakitin A.L."/>
            <person name="Mardanov A.V."/>
            <person name="Ravin N.V."/>
        </authorList>
    </citation>
    <scope>NUCLEOTIDE SEQUENCE [LARGE SCALE GENOMIC DNA]</scope>
    <source>
        <strain evidence="2 3">M1803</strain>
    </source>
</reference>
<dbReference type="GO" id="GO:0016117">
    <property type="term" value="P:carotenoid biosynthetic process"/>
    <property type="evidence" value="ECO:0007669"/>
    <property type="project" value="UniProtKB-ARBA"/>
</dbReference>
<sequence>MTMTSATMPTTTLAGTDEALLASSALCRQITRRAARNFYHGLKLLPEPKRSRMYALYAYMRLLDDIADEDDGRSHDRRLADLAAWRELTSEVLESRLPEGTGPDIWPAFADLVHRHAIPLHIFESAIAGQRQDLVSTRFETFEQLREYCYRVAGVVGIASVYVWGYEGGQATLDLAIERGVAFQLTNILRDIQSDARGGRIYLPREDLDAAGVTDEQILQGRGGPKFVEMVRFQIARAEASYEKSADLENRISRDSRPTLGAMTEIYRGLLKKIAKDPECILRQRVSLSLLDKVLIASRAKRATWAR</sequence>
<evidence type="ECO:0000313" key="2">
    <source>
        <dbReference type="EMBL" id="QOV90700.1"/>
    </source>
</evidence>
<dbReference type="AlphaFoldDB" id="A0A7M2X1T6"/>
<proteinExistence type="predicted"/>
<dbReference type="SFLD" id="SFLDS00005">
    <property type="entry name" value="Isoprenoid_Synthase_Type_I"/>
    <property type="match status" value="1"/>
</dbReference>
<dbReference type="PROSITE" id="PS01044">
    <property type="entry name" value="SQUALEN_PHYTOEN_SYN_1"/>
    <property type="match status" value="1"/>
</dbReference>
<protein>
    <submittedName>
        <fullName evidence="2">Phytoene/squalene synthase family protein</fullName>
    </submittedName>
</protein>
<dbReference type="CDD" id="cd00683">
    <property type="entry name" value="Trans_IPPS_HH"/>
    <property type="match status" value="1"/>
</dbReference>
<keyword evidence="1" id="KW-0808">Transferase</keyword>